<dbReference type="EMBL" id="JAGFNK010001467">
    <property type="protein sequence ID" value="KAI9431255.1"/>
    <property type="molecule type" value="Genomic_DNA"/>
</dbReference>
<reference evidence="1" key="1">
    <citation type="submission" date="2021-03" db="EMBL/GenBank/DDBJ databases">
        <title>Evolutionary priming and transition to the ectomycorrhizal habit in an iconic lineage of mushroom-forming fungi: is preadaptation a requirement?</title>
        <authorList>
            <consortium name="DOE Joint Genome Institute"/>
            <person name="Looney B.P."/>
            <person name="Miyauchi S."/>
            <person name="Morin E."/>
            <person name="Drula E."/>
            <person name="Courty P.E."/>
            <person name="Chicoki N."/>
            <person name="Fauchery L."/>
            <person name="Kohler A."/>
            <person name="Kuo A."/>
            <person name="LaButti K."/>
            <person name="Pangilinan J."/>
            <person name="Lipzen A."/>
            <person name="Riley R."/>
            <person name="Andreopoulos W."/>
            <person name="He G."/>
            <person name="Johnson J."/>
            <person name="Barry K.W."/>
            <person name="Grigoriev I.V."/>
            <person name="Nagy L."/>
            <person name="Hibbett D."/>
            <person name="Henrissat B."/>
            <person name="Matheny P.B."/>
            <person name="Labbe J."/>
            <person name="Martin A.F."/>
        </authorList>
    </citation>
    <scope>NUCLEOTIDE SEQUENCE</scope>
    <source>
        <strain evidence="1">BPL698</strain>
    </source>
</reference>
<proteinExistence type="predicted"/>
<organism evidence="1 2">
    <name type="scientific">Russula earlei</name>
    <dbReference type="NCBI Taxonomy" id="71964"/>
    <lineage>
        <taxon>Eukaryota</taxon>
        <taxon>Fungi</taxon>
        <taxon>Dikarya</taxon>
        <taxon>Basidiomycota</taxon>
        <taxon>Agaricomycotina</taxon>
        <taxon>Agaricomycetes</taxon>
        <taxon>Russulales</taxon>
        <taxon>Russulaceae</taxon>
        <taxon>Russula</taxon>
    </lineage>
</organism>
<keyword evidence="2" id="KW-1185">Reference proteome</keyword>
<gene>
    <name evidence="1" type="ORF">F5148DRAFT_1296093</name>
</gene>
<protein>
    <submittedName>
        <fullName evidence="1">Uncharacterized protein</fullName>
    </submittedName>
</protein>
<evidence type="ECO:0000313" key="1">
    <source>
        <dbReference type="EMBL" id="KAI9431255.1"/>
    </source>
</evidence>
<comment type="caution">
    <text evidence="1">The sequence shown here is derived from an EMBL/GenBank/DDBJ whole genome shotgun (WGS) entry which is preliminary data.</text>
</comment>
<evidence type="ECO:0000313" key="2">
    <source>
        <dbReference type="Proteomes" id="UP001207468"/>
    </source>
</evidence>
<name>A0ACC0TQD6_9AGAM</name>
<sequence>MMAGYTAALTDNASTTNRVVAIVDNLSNINTTTSLTDFANANNPISAVTSNGTDIWVCANYSNGTGGTRYTTKGATTTTQVNNTIGGNGPRIVNIFGGQLYVSNNTNSSIVAIGSGLPVTGSQAVNNLAGLPTGTGRAYQFFFADLNPAVAGLDVLYIADDGSNGTTNQGIQKYSLVGGSWLFNGSIAVQGGSLRGVTGVVSGNTVTVVAVSPNGIFTYADNTGYSTSAGSFSSATITTYKSPATGGQFRGVALTPQAVSVLPLNLLSFNAVYTNGVVNTSWTTANEVNTSNFVVERSADGSHFTGIGTVAARNTISVNSYTFDDIAPLEGVSYYRLKMSDKDGSYTYSPVVMINRVLAASFNCYPNPVIVGMLTVNLPASSSNAVLQVVSMQGSVISSYNIAPNAMQRAINVSALSSGQYILVYRNTATTLTTRFIKQ</sequence>
<accession>A0ACC0TQD6</accession>
<dbReference type="Proteomes" id="UP001207468">
    <property type="component" value="Unassembled WGS sequence"/>
</dbReference>